<feature type="transmembrane region" description="Helical" evidence="2">
    <location>
        <begin position="218"/>
        <end position="241"/>
    </location>
</feature>
<keyword evidence="5" id="KW-1185">Reference proteome</keyword>
<keyword evidence="2" id="KW-1133">Transmembrane helix</keyword>
<dbReference type="Pfam" id="PF01554">
    <property type="entry name" value="MatE"/>
    <property type="match status" value="1"/>
</dbReference>
<dbReference type="PANTHER" id="PTHR11206">
    <property type="entry name" value="MULTIDRUG RESISTANCE PROTEIN"/>
    <property type="match status" value="1"/>
</dbReference>
<dbReference type="GO" id="GO:0016020">
    <property type="term" value="C:membrane"/>
    <property type="evidence" value="ECO:0007669"/>
    <property type="project" value="InterPro"/>
</dbReference>
<protein>
    <submittedName>
        <fullName evidence="4">MATE efflux family protein</fullName>
    </submittedName>
</protein>
<dbReference type="AlphaFoldDB" id="A0A9W9LZP8"/>
<evidence type="ECO:0000256" key="1">
    <source>
        <dbReference type="ARBA" id="ARBA00010199"/>
    </source>
</evidence>
<dbReference type="NCBIfam" id="TIGR00797">
    <property type="entry name" value="matE"/>
    <property type="match status" value="1"/>
</dbReference>
<keyword evidence="3" id="KW-0732">Signal</keyword>
<sequence>MDISYWLCFLLMVLYARFIAGSECWGGWSRETFHNLWTFTRLALLGTLHVATEWWSMEIVALVAGHLGSIPLASQSAISTVDQILCTIPFGVGVATSSRVGNLLGERDVKAASRATHLAAFLGAAIGGLICAVLMITRNHFAKMFNSDPRVIELTAEVIPFVALFQVADGINCSYGGAMRSMGRQHLGAVLNVISFYGLGLPVGIHLAFHGWGLRGLWLGQCAGLWLSALLEMLFVAFTRWDNEVRKAFKRIDSHSEDKGESRSKPRSLGQV</sequence>
<name>A0A9W9LZP8_9EURO</name>
<feature type="transmembrane region" description="Helical" evidence="2">
    <location>
        <begin position="189"/>
        <end position="212"/>
    </location>
</feature>
<reference evidence="4" key="1">
    <citation type="submission" date="2022-11" db="EMBL/GenBank/DDBJ databases">
        <authorList>
            <person name="Petersen C."/>
        </authorList>
    </citation>
    <scope>NUCLEOTIDE SEQUENCE</scope>
    <source>
        <strain evidence="4">IBT 21917</strain>
    </source>
</reference>
<evidence type="ECO:0000313" key="5">
    <source>
        <dbReference type="Proteomes" id="UP001146351"/>
    </source>
</evidence>
<feature type="chain" id="PRO_5040886797" evidence="3">
    <location>
        <begin position="22"/>
        <end position="272"/>
    </location>
</feature>
<keyword evidence="2" id="KW-0472">Membrane</keyword>
<dbReference type="GO" id="GO:0015297">
    <property type="term" value="F:antiporter activity"/>
    <property type="evidence" value="ECO:0007669"/>
    <property type="project" value="InterPro"/>
</dbReference>
<feature type="transmembrane region" description="Helical" evidence="2">
    <location>
        <begin position="118"/>
        <end position="137"/>
    </location>
</feature>
<evidence type="ECO:0000313" key="4">
    <source>
        <dbReference type="EMBL" id="KAJ5183610.1"/>
    </source>
</evidence>
<proteinExistence type="inferred from homology"/>
<keyword evidence="2" id="KW-0812">Transmembrane</keyword>
<organism evidence="4 5">
    <name type="scientific">Penicillium capsulatum</name>
    <dbReference type="NCBI Taxonomy" id="69766"/>
    <lineage>
        <taxon>Eukaryota</taxon>
        <taxon>Fungi</taxon>
        <taxon>Dikarya</taxon>
        <taxon>Ascomycota</taxon>
        <taxon>Pezizomycotina</taxon>
        <taxon>Eurotiomycetes</taxon>
        <taxon>Eurotiomycetidae</taxon>
        <taxon>Eurotiales</taxon>
        <taxon>Aspergillaceae</taxon>
        <taxon>Penicillium</taxon>
    </lineage>
</organism>
<feature type="signal peptide" evidence="3">
    <location>
        <begin position="1"/>
        <end position="21"/>
    </location>
</feature>
<accession>A0A9W9LZP8</accession>
<dbReference type="EMBL" id="JAPQKO010000001">
    <property type="protein sequence ID" value="KAJ5183610.1"/>
    <property type="molecule type" value="Genomic_DNA"/>
</dbReference>
<dbReference type="Proteomes" id="UP001146351">
    <property type="component" value="Unassembled WGS sequence"/>
</dbReference>
<evidence type="ECO:0000256" key="3">
    <source>
        <dbReference type="SAM" id="SignalP"/>
    </source>
</evidence>
<evidence type="ECO:0000256" key="2">
    <source>
        <dbReference type="SAM" id="Phobius"/>
    </source>
</evidence>
<reference evidence="4" key="2">
    <citation type="journal article" date="2023" name="IMA Fungus">
        <title>Comparative genomic study of the Penicillium genus elucidates a diverse pangenome and 15 lateral gene transfer events.</title>
        <authorList>
            <person name="Petersen C."/>
            <person name="Sorensen T."/>
            <person name="Nielsen M.R."/>
            <person name="Sondergaard T.E."/>
            <person name="Sorensen J.L."/>
            <person name="Fitzpatrick D.A."/>
            <person name="Frisvad J.C."/>
            <person name="Nielsen K.L."/>
        </authorList>
    </citation>
    <scope>NUCLEOTIDE SEQUENCE</scope>
    <source>
        <strain evidence="4">IBT 21917</strain>
    </source>
</reference>
<comment type="caution">
    <text evidence="4">The sequence shown here is derived from an EMBL/GenBank/DDBJ whole genome shotgun (WGS) entry which is preliminary data.</text>
</comment>
<dbReference type="InterPro" id="IPR002528">
    <property type="entry name" value="MATE_fam"/>
</dbReference>
<dbReference type="OrthoDB" id="2126698at2759"/>
<dbReference type="GO" id="GO:0042910">
    <property type="term" value="F:xenobiotic transmembrane transporter activity"/>
    <property type="evidence" value="ECO:0007669"/>
    <property type="project" value="InterPro"/>
</dbReference>
<comment type="similarity">
    <text evidence="1">Belongs to the multi antimicrobial extrusion (MATE) (TC 2.A.66.1) family.</text>
</comment>
<gene>
    <name evidence="4" type="ORF">N7492_001226</name>
</gene>